<dbReference type="EMBL" id="JAAAHY010002192">
    <property type="protein sequence ID" value="KAF9945095.1"/>
    <property type="molecule type" value="Genomic_DNA"/>
</dbReference>
<organism evidence="2 3">
    <name type="scientific">Mortierella alpina</name>
    <name type="common">Oleaginous fungus</name>
    <name type="synonym">Mortierella renispora</name>
    <dbReference type="NCBI Taxonomy" id="64518"/>
    <lineage>
        <taxon>Eukaryota</taxon>
        <taxon>Fungi</taxon>
        <taxon>Fungi incertae sedis</taxon>
        <taxon>Mucoromycota</taxon>
        <taxon>Mortierellomycotina</taxon>
        <taxon>Mortierellomycetes</taxon>
        <taxon>Mortierellales</taxon>
        <taxon>Mortierellaceae</taxon>
        <taxon>Mortierella</taxon>
    </lineage>
</organism>
<reference evidence="2" key="1">
    <citation type="journal article" date="2020" name="Fungal Divers.">
        <title>Resolving the Mortierellaceae phylogeny through synthesis of multi-gene phylogenetics and phylogenomics.</title>
        <authorList>
            <person name="Vandepol N."/>
            <person name="Liber J."/>
            <person name="Desiro A."/>
            <person name="Na H."/>
            <person name="Kennedy M."/>
            <person name="Barry K."/>
            <person name="Grigoriev I.V."/>
            <person name="Miller A.N."/>
            <person name="O'Donnell K."/>
            <person name="Stajich J.E."/>
            <person name="Bonito G."/>
        </authorList>
    </citation>
    <scope>NUCLEOTIDE SEQUENCE</scope>
    <source>
        <strain evidence="2">CK1249</strain>
    </source>
</reference>
<dbReference type="AlphaFoldDB" id="A0A9P6IRC2"/>
<name>A0A9P6IRC2_MORAP</name>
<comment type="caution">
    <text evidence="2">The sequence shown here is derived from an EMBL/GenBank/DDBJ whole genome shotgun (WGS) entry which is preliminary data.</text>
</comment>
<evidence type="ECO:0000313" key="2">
    <source>
        <dbReference type="EMBL" id="KAF9945095.1"/>
    </source>
</evidence>
<feature type="region of interest" description="Disordered" evidence="1">
    <location>
        <begin position="169"/>
        <end position="198"/>
    </location>
</feature>
<proteinExistence type="predicted"/>
<accession>A0A9P6IRC2</accession>
<gene>
    <name evidence="2" type="ORF">BGZ70_004046</name>
</gene>
<protein>
    <submittedName>
        <fullName evidence="2">Uncharacterized protein</fullName>
    </submittedName>
</protein>
<dbReference type="OrthoDB" id="2424341at2759"/>
<dbReference type="Proteomes" id="UP000738359">
    <property type="component" value="Unassembled WGS sequence"/>
</dbReference>
<evidence type="ECO:0000256" key="1">
    <source>
        <dbReference type="SAM" id="MobiDB-lite"/>
    </source>
</evidence>
<sequence length="198" mass="22401">MQLLSRLDQQLALGDDISDEANEPSLRRIVVFYQMVALKLPVGFDQFENGLEDTFCHQTIDALFAYQFPARSKKYCLDWANGEAQGSKKRRGYGYKPDAAILRNGRQIGFLEVKPPGTTNSAREFLQDYWNLANFAKDAIDDFLQQGVRITKVAAVQLFNTIDSNPLPQTPPRVEYDGIQSSCGRPSKITPSKRKNMF</sequence>
<keyword evidence="3" id="KW-1185">Reference proteome</keyword>
<evidence type="ECO:0000313" key="3">
    <source>
        <dbReference type="Proteomes" id="UP000738359"/>
    </source>
</evidence>